<dbReference type="Pfam" id="PF08245">
    <property type="entry name" value="Mur_ligase_M"/>
    <property type="match status" value="1"/>
</dbReference>
<keyword evidence="4" id="KW-0812">Transmembrane</keyword>
<evidence type="ECO:0000313" key="7">
    <source>
        <dbReference type="EMBL" id="MSS42168.1"/>
    </source>
</evidence>
<proteinExistence type="predicted"/>
<reference evidence="7 8" key="1">
    <citation type="submission" date="2019-08" db="EMBL/GenBank/DDBJ databases">
        <title>In-depth cultivation of the pig gut microbiome towards novel bacterial diversity and tailored functional studies.</title>
        <authorList>
            <person name="Wylensek D."/>
            <person name="Hitch T.C.A."/>
            <person name="Clavel T."/>
        </authorList>
    </citation>
    <scope>NUCLEOTIDE SEQUENCE [LARGE SCALE GENOMIC DNA]</scope>
    <source>
        <strain evidence="7 8">Med78-601-WT-4W-RMD-3</strain>
    </source>
</reference>
<keyword evidence="4" id="KW-0472">Membrane</keyword>
<keyword evidence="3" id="KW-0067">ATP-binding</keyword>
<feature type="transmembrane region" description="Helical" evidence="4">
    <location>
        <begin position="115"/>
        <end position="137"/>
    </location>
</feature>
<dbReference type="GO" id="GO:0005524">
    <property type="term" value="F:ATP binding"/>
    <property type="evidence" value="ECO:0007669"/>
    <property type="project" value="UniProtKB-KW"/>
</dbReference>
<dbReference type="AlphaFoldDB" id="A0A844FDW7"/>
<feature type="transmembrane region" description="Helical" evidence="4">
    <location>
        <begin position="27"/>
        <end position="43"/>
    </location>
</feature>
<sequence>MIQLEGYKNEEYKRWIKTSTKAYPKKIKISFIILTAVLLLYIIFIKSNILLYIYIGLWVLLTLGTLDFKKEEPKKKLEFTPRAKRLYISSLLVNILQLLILFIIIKILFPNGKTSITIILYGLFIINFLQGRNMILANTIVNPIEKRINTYYYTMAQEKIKSMDDLDTVGITGSFGKTSTKFIVDTILKEKYRVLKTPESYNTPMGISKVINSKLTNDYEIFIAEMGARYIGDIKEIAKLVHPKIGVITSIGPAHLETFKNIENIMKTKYELIEELPSDGIAIFNYDNKYLRKLADKTFKEKILYGLENQEKLDIYATDIEVSELGSSFILKDKSGEEIKCTTKLLGKHNIYNILAGASVAKALGLTFEEIRRGIAKIEPIPHRLNIINPGTGVIVIDDTFNSNPVGVKAALEVLNQFKEGRKIIITPGMVELGDKEEESNREFGVRMSTVCDYVILVGKNRTKPIYKGLKESGYNENNIIVVQNLDEATKEFQKIVRPKDVVLFENDLPDNYEE</sequence>
<dbReference type="PANTHER" id="PTHR43024">
    <property type="entry name" value="UDP-N-ACETYLMURAMOYL-TRIPEPTIDE--D-ALANYL-D-ALANINE LIGASE"/>
    <property type="match status" value="1"/>
</dbReference>
<evidence type="ECO:0000313" key="8">
    <source>
        <dbReference type="Proteomes" id="UP000462760"/>
    </source>
</evidence>
<dbReference type="InterPro" id="IPR036565">
    <property type="entry name" value="Mur-like_cat_sf"/>
</dbReference>
<keyword evidence="1 7" id="KW-0436">Ligase</keyword>
<dbReference type="InterPro" id="IPR051046">
    <property type="entry name" value="MurCDEF_CellWall_CoF430Synth"/>
</dbReference>
<feature type="transmembrane region" description="Helical" evidence="4">
    <location>
        <begin position="86"/>
        <end position="109"/>
    </location>
</feature>
<dbReference type="GO" id="GO:0016881">
    <property type="term" value="F:acid-amino acid ligase activity"/>
    <property type="evidence" value="ECO:0007669"/>
    <property type="project" value="InterPro"/>
</dbReference>
<feature type="domain" description="Mur ligase central" evidence="6">
    <location>
        <begin position="171"/>
        <end position="360"/>
    </location>
</feature>
<feature type="domain" description="Mur ligase C-terminal" evidence="5">
    <location>
        <begin position="383"/>
        <end position="505"/>
    </location>
</feature>
<evidence type="ECO:0000259" key="5">
    <source>
        <dbReference type="Pfam" id="PF02875"/>
    </source>
</evidence>
<keyword evidence="4" id="KW-1133">Transmembrane helix</keyword>
<dbReference type="Proteomes" id="UP000462760">
    <property type="component" value="Unassembled WGS sequence"/>
</dbReference>
<protein>
    <submittedName>
        <fullName evidence="7">UDP-N-acetylmuramoyl-tripeptide--D-alanyl-D-alanine ligase</fullName>
    </submittedName>
</protein>
<dbReference type="Gene3D" id="3.40.1190.10">
    <property type="entry name" value="Mur-like, catalytic domain"/>
    <property type="match status" value="1"/>
</dbReference>
<dbReference type="InterPro" id="IPR013221">
    <property type="entry name" value="Mur_ligase_cen"/>
</dbReference>
<evidence type="ECO:0000256" key="4">
    <source>
        <dbReference type="SAM" id="Phobius"/>
    </source>
</evidence>
<gene>
    <name evidence="7" type="ORF">FYJ27_00245</name>
</gene>
<evidence type="ECO:0000256" key="3">
    <source>
        <dbReference type="ARBA" id="ARBA00022840"/>
    </source>
</evidence>
<dbReference type="PANTHER" id="PTHR43024:SF1">
    <property type="entry name" value="UDP-N-ACETYLMURAMOYL-TRIPEPTIDE--D-ALANYL-D-ALANINE LIGASE"/>
    <property type="match status" value="1"/>
</dbReference>
<dbReference type="OrthoDB" id="9801978at2"/>
<comment type="caution">
    <text evidence="7">The sequence shown here is derived from an EMBL/GenBank/DDBJ whole genome shotgun (WGS) entry which is preliminary data.</text>
</comment>
<dbReference type="SUPFAM" id="SSF53623">
    <property type="entry name" value="MurD-like peptide ligases, catalytic domain"/>
    <property type="match status" value="1"/>
</dbReference>
<dbReference type="EMBL" id="VULR01000001">
    <property type="protein sequence ID" value="MSS42168.1"/>
    <property type="molecule type" value="Genomic_DNA"/>
</dbReference>
<dbReference type="InterPro" id="IPR036615">
    <property type="entry name" value="Mur_ligase_C_dom_sf"/>
</dbReference>
<organism evidence="7 8">
    <name type="scientific">Anaerosalibacter bizertensis</name>
    <dbReference type="NCBI Taxonomy" id="932217"/>
    <lineage>
        <taxon>Bacteria</taxon>
        <taxon>Bacillati</taxon>
        <taxon>Bacillota</taxon>
        <taxon>Tissierellia</taxon>
        <taxon>Tissierellales</taxon>
        <taxon>Sporanaerobacteraceae</taxon>
        <taxon>Anaerosalibacter</taxon>
    </lineage>
</organism>
<dbReference type="Pfam" id="PF02875">
    <property type="entry name" value="Mur_ligase_C"/>
    <property type="match status" value="1"/>
</dbReference>
<evidence type="ECO:0000256" key="2">
    <source>
        <dbReference type="ARBA" id="ARBA00022741"/>
    </source>
</evidence>
<accession>A0A844FDW7</accession>
<evidence type="ECO:0000259" key="6">
    <source>
        <dbReference type="Pfam" id="PF08245"/>
    </source>
</evidence>
<dbReference type="InterPro" id="IPR004101">
    <property type="entry name" value="Mur_ligase_C"/>
</dbReference>
<keyword evidence="2" id="KW-0547">Nucleotide-binding</keyword>
<name>A0A844FDW7_9FIRM</name>
<evidence type="ECO:0000256" key="1">
    <source>
        <dbReference type="ARBA" id="ARBA00022598"/>
    </source>
</evidence>
<dbReference type="Gene3D" id="3.90.190.20">
    <property type="entry name" value="Mur ligase, C-terminal domain"/>
    <property type="match status" value="1"/>
</dbReference>
<feature type="transmembrane region" description="Helical" evidence="4">
    <location>
        <begin position="49"/>
        <end position="66"/>
    </location>
</feature>
<dbReference type="SUPFAM" id="SSF53244">
    <property type="entry name" value="MurD-like peptide ligases, peptide-binding domain"/>
    <property type="match status" value="1"/>
</dbReference>